<evidence type="ECO:0000313" key="5">
    <source>
        <dbReference type="Proteomes" id="UP001278995"/>
    </source>
</evidence>
<evidence type="ECO:0000313" key="4">
    <source>
        <dbReference type="Proteomes" id="UP000473854"/>
    </source>
</evidence>
<dbReference type="InterPro" id="IPR021250">
    <property type="entry name" value="DUF2789"/>
</dbReference>
<reference evidence="2 6" key="4">
    <citation type="journal article" date="2024" name="Syst. Appl. Microbiol.">
        <title>Evidence for the occurrence of Acinetobacter faecalis in cattle feces and its emended description.</title>
        <authorList>
            <person name="Kyselkova M."/>
            <person name="Xanthopoulou K."/>
            <person name="Shestivska V."/>
            <person name="Spanelova P."/>
            <person name="Maixnerova M."/>
            <person name="Higgins P.G."/>
            <person name="Nemec A."/>
        </authorList>
    </citation>
    <scope>NUCLEOTIDE SEQUENCE [LARGE SCALE GENOMIC DNA]</scope>
    <source>
        <strain evidence="2 6">ANC 7225</strain>
    </source>
</reference>
<dbReference type="Pfam" id="PF10982">
    <property type="entry name" value="DUF2789"/>
    <property type="match status" value="1"/>
</dbReference>
<name>A0A6L6GGD7_9GAMM</name>
<reference evidence="3 4" key="1">
    <citation type="submission" date="2019-11" db="EMBL/GenBank/DDBJ databases">
        <authorList>
            <person name="An D."/>
        </authorList>
    </citation>
    <scope>NUCLEOTIDE SEQUENCE [LARGE SCALE GENOMIC DNA]</scope>
    <source>
        <strain evidence="3 4">YIM 103518</strain>
    </source>
</reference>
<reference evidence="1 5" key="2">
    <citation type="submission" date="2023-11" db="EMBL/GenBank/DDBJ databases">
        <title>The common occurrence of Acinetobacte faecalis in cattle feces and its emended description.</title>
        <authorList>
            <person name="Kyselkova M."/>
            <person name="Xanthopoulou K."/>
            <person name="Shestivska V."/>
            <person name="Spanelova P."/>
            <person name="Maixnerova M."/>
            <person name="Higgins P.G."/>
            <person name="Nemec A."/>
        </authorList>
    </citation>
    <scope>NUCLEOTIDE SEQUENCE [LARGE SCALE GENOMIC DNA]</scope>
    <source>
        <strain evidence="1 5">ANC 7483</strain>
    </source>
</reference>
<reference evidence="2" key="3">
    <citation type="submission" date="2023-11" db="EMBL/GenBank/DDBJ databases">
        <authorList>
            <person name="Kyselkova M."/>
            <person name="Xanthopoulou K."/>
            <person name="Shestivska V."/>
            <person name="Spanelova P."/>
            <person name="Maixnerova M."/>
            <person name="Higgins P.G."/>
            <person name="Nemec A."/>
        </authorList>
    </citation>
    <scope>NUCLEOTIDE SEQUENCE</scope>
    <source>
        <strain evidence="2">ANC 7225</strain>
    </source>
</reference>
<sequence>MQNVQITLETLFQTLGLASDEKDMDLFVDNHQLDASVKLENAPFWNDEQRQILANYKSTNEEWVIIIDLLDELLHGE</sequence>
<keyword evidence="6" id="KW-1185">Reference proteome</keyword>
<evidence type="ECO:0000313" key="3">
    <source>
        <dbReference type="EMBL" id="MTD11823.1"/>
    </source>
</evidence>
<proteinExistence type="predicted"/>
<dbReference type="Proteomes" id="UP000473854">
    <property type="component" value="Unassembled WGS sequence"/>
</dbReference>
<comment type="caution">
    <text evidence="3">The sequence shown here is derived from an EMBL/GenBank/DDBJ whole genome shotgun (WGS) entry which is preliminary data.</text>
</comment>
<dbReference type="AlphaFoldDB" id="A0A6L6GGD7"/>
<dbReference type="EMBL" id="JAXHPO010000031">
    <property type="protein sequence ID" value="MDY6550675.1"/>
    <property type="molecule type" value="Genomic_DNA"/>
</dbReference>
<dbReference type="Gene3D" id="1.10.10.1130">
    <property type="entry name" value="Uncharacterised protein PF10982, DUF2789"/>
    <property type="match status" value="1"/>
</dbReference>
<gene>
    <name evidence="3" type="ORF">GIX10_10365</name>
    <name evidence="2" type="ORF">SKM48_07890</name>
    <name evidence="1" type="ORF">SKM51_06825</name>
</gene>
<dbReference type="EMBL" id="WLYL01000034">
    <property type="protein sequence ID" value="MTD11823.1"/>
    <property type="molecule type" value="Genomic_DNA"/>
</dbReference>
<dbReference type="GeneID" id="86889564"/>
<dbReference type="Proteomes" id="UP001284094">
    <property type="component" value="Unassembled WGS sequence"/>
</dbReference>
<organism evidence="3 4">
    <name type="scientific">Acinetobacter faecalis</name>
    <dbReference type="NCBI Taxonomy" id="2665161"/>
    <lineage>
        <taxon>Bacteria</taxon>
        <taxon>Pseudomonadati</taxon>
        <taxon>Pseudomonadota</taxon>
        <taxon>Gammaproteobacteria</taxon>
        <taxon>Moraxellales</taxon>
        <taxon>Moraxellaceae</taxon>
        <taxon>Acinetobacter</taxon>
    </lineage>
</organism>
<dbReference type="RefSeq" id="WP_154773384.1">
    <property type="nucleotide sequence ID" value="NZ_JAXHPF010000014.1"/>
</dbReference>
<evidence type="ECO:0000313" key="2">
    <source>
        <dbReference type="EMBL" id="MDY6550675.1"/>
    </source>
</evidence>
<evidence type="ECO:0000313" key="1">
    <source>
        <dbReference type="EMBL" id="MDY6486913.1"/>
    </source>
</evidence>
<accession>A0A6L6GGD7</accession>
<dbReference type="Proteomes" id="UP001278995">
    <property type="component" value="Unassembled WGS sequence"/>
</dbReference>
<protein>
    <submittedName>
        <fullName evidence="3">DUF2789 family protein</fullName>
    </submittedName>
</protein>
<dbReference type="EMBL" id="JAXHPL010000029">
    <property type="protein sequence ID" value="MDY6486913.1"/>
    <property type="molecule type" value="Genomic_DNA"/>
</dbReference>
<evidence type="ECO:0000313" key="6">
    <source>
        <dbReference type="Proteomes" id="UP001284094"/>
    </source>
</evidence>
<dbReference type="InterPro" id="IPR038086">
    <property type="entry name" value="DUF2789_sf"/>
</dbReference>